<evidence type="ECO:0000313" key="15">
    <source>
        <dbReference type="EMBL" id="ASY09816.1"/>
    </source>
</evidence>
<evidence type="ECO:0000256" key="9">
    <source>
        <dbReference type="ARBA" id="ARBA00023229"/>
    </source>
</evidence>
<dbReference type="InterPro" id="IPR050088">
    <property type="entry name" value="IspD/TarI_cytidylyltransf_bact"/>
</dbReference>
<evidence type="ECO:0000259" key="14">
    <source>
        <dbReference type="Pfam" id="PF02542"/>
    </source>
</evidence>
<evidence type="ECO:0000256" key="4">
    <source>
        <dbReference type="ARBA" id="ARBA00004787"/>
    </source>
</evidence>
<feature type="binding site" evidence="12">
    <location>
        <begin position="280"/>
        <end position="282"/>
    </location>
    <ligand>
        <name>4-CDP-2-C-methyl-D-erythritol 2-phosphate</name>
        <dbReference type="ChEBI" id="CHEBI:57919"/>
    </ligand>
</feature>
<keyword evidence="16" id="KW-1185">Reference proteome</keyword>
<evidence type="ECO:0000256" key="7">
    <source>
        <dbReference type="ARBA" id="ARBA00022695"/>
    </source>
</evidence>
<evidence type="ECO:0000256" key="8">
    <source>
        <dbReference type="ARBA" id="ARBA00022723"/>
    </source>
</evidence>
<dbReference type="InterPro" id="IPR003526">
    <property type="entry name" value="MECDP_synthase"/>
</dbReference>
<feature type="binding site" evidence="12">
    <location>
        <begin position="231"/>
        <end position="233"/>
    </location>
    <ligand>
        <name>4-CDP-2-C-methyl-D-erythritol 2-phosphate</name>
        <dbReference type="ChEBI" id="CHEBI:57919"/>
    </ligand>
</feature>
<dbReference type="Gene3D" id="3.90.550.10">
    <property type="entry name" value="Spore Coat Polysaccharide Biosynthesis Protein SpsA, Chain A"/>
    <property type="match status" value="1"/>
</dbReference>
<name>A0A249JZ82_9ACTN</name>
<gene>
    <name evidence="13" type="primary">ispD</name>
    <name evidence="12" type="synonym">ispF</name>
    <name evidence="15" type="ORF">B1s21122_05765</name>
</gene>
<dbReference type="NCBIfam" id="TIGR00453">
    <property type="entry name" value="ispD"/>
    <property type="match status" value="1"/>
</dbReference>
<dbReference type="PROSITE" id="PS01295">
    <property type="entry name" value="ISPD"/>
    <property type="match status" value="1"/>
</dbReference>
<reference evidence="16" key="1">
    <citation type="submission" date="2016-10" db="EMBL/GenBank/DDBJ databases">
        <title>High microdiversification within the ubiquitous acI lineage of Actinobacteria.</title>
        <authorList>
            <person name="Neuenschwander S.M."/>
            <person name="Salcher M."/>
            <person name="Ghai R."/>
            <person name="Pernthaler J."/>
        </authorList>
    </citation>
    <scope>NUCLEOTIDE SEQUENCE [LARGE SCALE GENOMIC DNA]</scope>
</reference>
<comment type="function">
    <text evidence="13">Catalyzes the formation of 4-diphosphocytidyl-2-C-methyl-D-erythritol from CTP and 2-C-methyl-D-erythritol 4-phosphate (MEP).</text>
</comment>
<keyword evidence="9 12" id="KW-0414">Isoprene biosynthesis</keyword>
<evidence type="ECO:0000256" key="11">
    <source>
        <dbReference type="ARBA" id="ARBA00023268"/>
    </source>
</evidence>
<organism evidence="15 16">
    <name type="scientific">Candidatus Nanopelagicus limnae</name>
    <dbReference type="NCBI Taxonomy" id="1884634"/>
    <lineage>
        <taxon>Bacteria</taxon>
        <taxon>Bacillati</taxon>
        <taxon>Actinomycetota</taxon>
        <taxon>Actinomycetes</taxon>
        <taxon>Candidatus Nanopelagicales</taxon>
        <taxon>Candidatus Nanopelagicaceae</taxon>
        <taxon>Candidatus Nanopelagicus</taxon>
    </lineage>
</organism>
<dbReference type="Gene3D" id="3.30.1330.50">
    <property type="entry name" value="2-C-methyl-D-erythritol 2,4-cyclodiphosphate synthase"/>
    <property type="match status" value="1"/>
</dbReference>
<feature type="site" description="Transition state stabilizer" evidence="12">
    <location>
        <position position="355"/>
    </location>
</feature>
<feature type="site" description="Transition state stabilizer" evidence="12">
    <location>
        <position position="258"/>
    </location>
</feature>
<dbReference type="EMBL" id="CP016768">
    <property type="protein sequence ID" value="ASY09816.1"/>
    <property type="molecule type" value="Genomic_DNA"/>
</dbReference>
<dbReference type="NCBIfam" id="TIGR00151">
    <property type="entry name" value="ispF"/>
    <property type="match status" value="1"/>
</dbReference>
<dbReference type="Pfam" id="PF01128">
    <property type="entry name" value="IspD"/>
    <property type="match status" value="1"/>
</dbReference>
<dbReference type="InterPro" id="IPR034683">
    <property type="entry name" value="IspD/TarI"/>
</dbReference>
<dbReference type="EC" id="4.6.1.12" evidence="12"/>
<dbReference type="PANTHER" id="PTHR32125:SF4">
    <property type="entry name" value="2-C-METHYL-D-ERYTHRITOL 4-PHOSPHATE CYTIDYLYLTRANSFERASE, CHLOROPLASTIC"/>
    <property type="match status" value="1"/>
</dbReference>
<dbReference type="Proteomes" id="UP000217153">
    <property type="component" value="Chromosome"/>
</dbReference>
<evidence type="ECO:0000256" key="3">
    <source>
        <dbReference type="ARBA" id="ARBA00004709"/>
    </source>
</evidence>
<feature type="domain" description="2-C-methyl-D-erythritol 2,4-cyclodiphosphate synthase" evidence="14">
    <location>
        <begin position="224"/>
        <end position="376"/>
    </location>
</feature>
<dbReference type="PROSITE" id="PS01350">
    <property type="entry name" value="ISPF"/>
    <property type="match status" value="1"/>
</dbReference>
<dbReference type="InterPro" id="IPR036571">
    <property type="entry name" value="MECDP_synthase_sf"/>
</dbReference>
<dbReference type="GO" id="GO:0008685">
    <property type="term" value="F:2-C-methyl-D-erythritol 2,4-cyclodiphosphate synthase activity"/>
    <property type="evidence" value="ECO:0007669"/>
    <property type="project" value="UniProtKB-UniRule"/>
</dbReference>
<feature type="binding site" evidence="12">
    <location>
        <position position="266"/>
    </location>
    <ligand>
        <name>a divalent metal cation</name>
        <dbReference type="ChEBI" id="CHEBI:60240"/>
    </ligand>
</feature>
<dbReference type="GO" id="GO:0019288">
    <property type="term" value="P:isopentenyl diphosphate biosynthetic process, methylerythritol 4-phosphate pathway"/>
    <property type="evidence" value="ECO:0007669"/>
    <property type="project" value="UniProtKB-UniRule"/>
</dbReference>
<dbReference type="RefSeq" id="WP_095681121.1">
    <property type="nucleotide sequence ID" value="NZ_CP016768.2"/>
</dbReference>
<feature type="site" description="Positions MEP for the nucleophilic attack" evidence="13">
    <location>
        <position position="150"/>
    </location>
</feature>
<dbReference type="SUPFAM" id="SSF69765">
    <property type="entry name" value="IpsF-like"/>
    <property type="match status" value="1"/>
</dbReference>
<dbReference type="CDD" id="cd00554">
    <property type="entry name" value="MECDP_synthase"/>
    <property type="match status" value="1"/>
</dbReference>
<evidence type="ECO:0000256" key="5">
    <source>
        <dbReference type="ARBA" id="ARBA00009789"/>
    </source>
</evidence>
<feature type="binding site" evidence="12">
    <location>
        <position position="233"/>
    </location>
    <ligand>
        <name>a divalent metal cation</name>
        <dbReference type="ChEBI" id="CHEBI:60240"/>
    </ligand>
</feature>
<accession>A0A249JZ82</accession>
<evidence type="ECO:0000256" key="2">
    <source>
        <dbReference type="ARBA" id="ARBA00001282"/>
    </source>
</evidence>
<feature type="binding site" evidence="12">
    <location>
        <begin position="354"/>
        <end position="357"/>
    </location>
    <ligand>
        <name>4-CDP-2-C-methyl-D-erythritol 2-phosphate</name>
        <dbReference type="ChEBI" id="CHEBI:57919"/>
    </ligand>
</feature>
<dbReference type="GO" id="GO:0016114">
    <property type="term" value="P:terpenoid biosynthetic process"/>
    <property type="evidence" value="ECO:0007669"/>
    <property type="project" value="InterPro"/>
</dbReference>
<proteinExistence type="inferred from homology"/>
<dbReference type="UniPathway" id="UPA00056">
    <property type="reaction ID" value="UER00093"/>
</dbReference>
<dbReference type="KEGG" id="abam:B1s21122_05765"/>
<dbReference type="InterPro" id="IPR018294">
    <property type="entry name" value="ISPD_synthase_CS"/>
</dbReference>
<feature type="site" description="Positions MEP for the nucleophilic attack" evidence="13">
    <location>
        <position position="202"/>
    </location>
</feature>
<dbReference type="Pfam" id="PF02542">
    <property type="entry name" value="YgbB"/>
    <property type="match status" value="1"/>
</dbReference>
<dbReference type="GO" id="GO:0046872">
    <property type="term" value="F:metal ion binding"/>
    <property type="evidence" value="ECO:0007669"/>
    <property type="project" value="UniProtKB-KW"/>
</dbReference>
<comment type="similarity">
    <text evidence="12">Belongs to the IspF family.</text>
</comment>
<comment type="pathway">
    <text evidence="3 12">Isoprenoid biosynthesis; isopentenyl diphosphate biosynthesis via DXP pathway; isopentenyl diphosphate from 1-deoxy-D-xylulose 5-phosphate: step 4/6.</text>
</comment>
<evidence type="ECO:0000313" key="16">
    <source>
        <dbReference type="Proteomes" id="UP000217153"/>
    </source>
</evidence>
<feature type="site" description="Transition state stabilizer" evidence="13">
    <location>
        <position position="24"/>
    </location>
</feature>
<dbReference type="GO" id="GO:0050518">
    <property type="term" value="F:2-C-methyl-D-erythritol 4-phosphate cytidylyltransferase activity"/>
    <property type="evidence" value="ECO:0007669"/>
    <property type="project" value="UniProtKB-UniRule"/>
</dbReference>
<evidence type="ECO:0000256" key="1">
    <source>
        <dbReference type="ARBA" id="ARBA00000200"/>
    </source>
</evidence>
<comment type="cofactor">
    <cofactor evidence="12">
        <name>a divalent metal cation</name>
        <dbReference type="ChEBI" id="CHEBI:60240"/>
    </cofactor>
    <text evidence="12">Binds 1 divalent metal cation per subunit.</text>
</comment>
<dbReference type="InterPro" id="IPR020555">
    <property type="entry name" value="MECDP_synthase_CS"/>
</dbReference>
<dbReference type="InterPro" id="IPR029044">
    <property type="entry name" value="Nucleotide-diphossugar_trans"/>
</dbReference>
<keyword evidence="7 13" id="KW-0548">Nucleotidyltransferase</keyword>
<feature type="binding site" evidence="12">
    <location>
        <begin position="258"/>
        <end position="259"/>
    </location>
    <ligand>
        <name>4-CDP-2-C-methyl-D-erythritol 2-phosphate</name>
        <dbReference type="ChEBI" id="CHEBI:57919"/>
    </ligand>
</feature>
<dbReference type="InterPro" id="IPR001228">
    <property type="entry name" value="IspD"/>
</dbReference>
<keyword evidence="8 12" id="KW-0479">Metal-binding</keyword>
<evidence type="ECO:0000256" key="13">
    <source>
        <dbReference type="HAMAP-Rule" id="MF_00108"/>
    </source>
</evidence>
<keyword evidence="10 12" id="KW-0456">Lyase</keyword>
<evidence type="ECO:0000256" key="12">
    <source>
        <dbReference type="HAMAP-Rule" id="MF_00107"/>
    </source>
</evidence>
<dbReference type="PANTHER" id="PTHR32125">
    <property type="entry name" value="2-C-METHYL-D-ERYTHRITOL 4-PHOSPHATE CYTIDYLYLTRANSFERASE, CHLOROPLASTIC"/>
    <property type="match status" value="1"/>
</dbReference>
<comment type="function">
    <text evidence="12">Involved in the biosynthesis of isopentenyl diphosphate (IPP) and dimethylallyl diphosphate (DMAPP), two major building blocks of isoprenoid compounds. Catalyzes the conversion of 4-diphosphocytidyl-2-C-methyl-D-erythritol 2-phosphate (CDP-ME2P) to 2-C-methyl-D-erythritol 2,4-cyclodiphosphate (ME-CPP) with a corresponding release of cytidine 5-monophosphate (CMP).</text>
</comment>
<dbReference type="SUPFAM" id="SSF53448">
    <property type="entry name" value="Nucleotide-diphospho-sugar transferases"/>
    <property type="match status" value="1"/>
</dbReference>
<feature type="site" description="Transition state stabilizer" evidence="13">
    <location>
        <position position="17"/>
    </location>
</feature>
<comment type="similarity">
    <text evidence="5 13">Belongs to the IspD/TarI cytidylyltransferase family. IspD subfamily.</text>
</comment>
<evidence type="ECO:0000256" key="10">
    <source>
        <dbReference type="ARBA" id="ARBA00023239"/>
    </source>
</evidence>
<comment type="subunit">
    <text evidence="12">Homotrimer.</text>
</comment>
<dbReference type="HAMAP" id="MF_00107">
    <property type="entry name" value="IspF"/>
    <property type="match status" value="1"/>
</dbReference>
<comment type="catalytic activity">
    <reaction evidence="2 13">
        <text>2-C-methyl-D-erythritol 4-phosphate + CTP + H(+) = 4-CDP-2-C-methyl-D-erythritol + diphosphate</text>
        <dbReference type="Rhea" id="RHEA:13429"/>
        <dbReference type="ChEBI" id="CHEBI:15378"/>
        <dbReference type="ChEBI" id="CHEBI:33019"/>
        <dbReference type="ChEBI" id="CHEBI:37563"/>
        <dbReference type="ChEBI" id="CHEBI:57823"/>
        <dbReference type="ChEBI" id="CHEBI:58262"/>
        <dbReference type="EC" id="2.7.7.60"/>
    </reaction>
</comment>
<comment type="catalytic activity">
    <reaction evidence="1 12">
        <text>4-CDP-2-C-methyl-D-erythritol 2-phosphate = 2-C-methyl-D-erythritol 2,4-cyclic diphosphate + CMP</text>
        <dbReference type="Rhea" id="RHEA:23864"/>
        <dbReference type="ChEBI" id="CHEBI:57919"/>
        <dbReference type="ChEBI" id="CHEBI:58483"/>
        <dbReference type="ChEBI" id="CHEBI:60377"/>
        <dbReference type="EC" id="4.6.1.12"/>
    </reaction>
</comment>
<evidence type="ECO:0000256" key="6">
    <source>
        <dbReference type="ARBA" id="ARBA00022679"/>
    </source>
</evidence>
<sequence length="380" mass="39072">MINKTAAIIAAAGAGNRLGADLPKALVKLVDKTLVEHAVASLAPVAQLIVVTAPAGFVDEYRKILGDSVEIIEGGVLRSDSIRIALSKIPNQYEYVLVHDAARSLASTTLAATVIAQLINGEQAVIPALDVIDTIKEVDSKGYVRNTPERSSLKAVQTPQGFTRSVLERAHAASDDATDDAALVEAIGIQVKVIAGEERALKITTKSDLATATALLIPNTQRQIRVGIGVDAHAFGSDQSKKLSLAGLTWDEVALDGHSDGDVAAHAICDALLSAANFGDLGSNFGVADAKYAGASGSQLLSETLAKIKAAGFTIENVAVQIVGNKPKIAPRRAEAIAALSKALSGAKVSVSATSTDGLGFTGEGKGLSAIASALITSRN</sequence>
<dbReference type="EC" id="2.7.7.60" evidence="13"/>
<keyword evidence="11" id="KW-0511">Multifunctional enzyme</keyword>
<dbReference type="OrthoDB" id="9802561at2"/>
<dbReference type="HAMAP" id="MF_00108">
    <property type="entry name" value="IspD"/>
    <property type="match status" value="1"/>
</dbReference>
<feature type="binding site" evidence="12">
    <location>
        <position position="361"/>
    </location>
    <ligand>
        <name>4-CDP-2-C-methyl-D-erythritol 2-phosphate</name>
        <dbReference type="ChEBI" id="CHEBI:57919"/>
    </ligand>
</feature>
<dbReference type="AlphaFoldDB" id="A0A249JZ82"/>
<keyword evidence="6 13" id="KW-0808">Transferase</keyword>
<protein>
    <recommendedName>
        <fullName evidence="12 13">Multifunctional fusion protein</fullName>
    </recommendedName>
    <domain>
        <recommendedName>
            <fullName evidence="12">2-C-methyl-D-erythritol 2,4-cyclodiphosphate synthase</fullName>
            <shortName evidence="12">MECDP-synthase</shortName>
            <shortName evidence="12">MECPP-synthase</shortName>
            <shortName evidence="12">MECPS</shortName>
            <ecNumber evidence="12">4.6.1.12</ecNumber>
        </recommendedName>
    </domain>
    <domain>
        <recommendedName>
            <fullName evidence="13">2-C-methyl-D-erythritol 4-phosphate cytidylyltransferase</fullName>
            <ecNumber evidence="13">2.7.7.60</ecNumber>
        </recommendedName>
        <alternativeName>
            <fullName evidence="13">4-diphosphocytidyl-2C-methyl-D-erythritol synthase</fullName>
        </alternativeName>
        <alternativeName>
            <fullName evidence="13">MEP cytidylyltransferase</fullName>
            <shortName evidence="13">MCT</shortName>
        </alternativeName>
    </domain>
</protein>
<comment type="pathway">
    <text evidence="4 13">Isoprenoid biosynthesis; isopentenyl diphosphate biosynthesis via DXP pathway; isopentenyl diphosphate from 1-deoxy-D-xylulose 5-phosphate: step 2/6.</text>
</comment>
<feature type="binding site" evidence="12">
    <location>
        <position position="231"/>
    </location>
    <ligand>
        <name>a divalent metal cation</name>
        <dbReference type="ChEBI" id="CHEBI:60240"/>
    </ligand>
</feature>
<comment type="caution">
    <text evidence="12">Lacks conserved residue(s) required for the propagation of feature annotation.</text>
</comment>